<feature type="region of interest" description="Disordered" evidence="1">
    <location>
        <begin position="23"/>
        <end position="49"/>
    </location>
</feature>
<dbReference type="OrthoDB" id="2649166at2759"/>
<feature type="region of interest" description="Disordered" evidence="1">
    <location>
        <begin position="96"/>
        <end position="142"/>
    </location>
</feature>
<comment type="caution">
    <text evidence="2">The sequence shown here is derived from an EMBL/GenBank/DDBJ whole genome shotgun (WGS) entry which is preliminary data.</text>
</comment>
<sequence length="649" mass="71523">MGRRLHSVDLHTSNCTCPRCLTQHSPESHPTQSSPSIINPPSIPHSNLPVTTPDSILELVTGLQEDLEETHRSLRQATLALEATFRRLINSRNTIRSNLNTMPNSQQSADGSQESSGDSLMGPNHSALVLSPPPSPPSGAVDSLRLLLNTVERQSYRMEDPAAPDSELAGPSSSETTRRRRGTRITSTPFFGPRHETVRLRFGSTEPRRAGNSPSNIATTSLGRRVAARAAANAQGESSTTGSDDLTRLRVAELNVDDAINRLSYHREELLAASDGLRGPATTLLQASESLAIPRVSGRPLRVQPRRDTAQIAPRLERAENDLSSSRTRPTGPPRGARRSANDPVSPNSDRTEEQTRQAMASQFMSSLSAESQQRLEDFIRRSTALPMPTPRITQGLARTLTEVTAVIPPHTMYPPIPPPMTSQDARFRATEIARRAQNTIVRPSTLPESTWDPDGNPFTRARTRGWARLDQQGNEIPTDEEEDYERTRAEMRARAQDVIRSRRREGTQEASDATSAAENAAMVVSLSASTGRVQTRWGQWLSRSLAGETAPIEPLPRPPQTRTVIPIDSDEEWDHDELIAQLRVGMGMDERSSRSQVVIEPFRPSILPLPLVQLNAPQPTLKSKKRPASQDVTVTKSIRMSRRCFAGR</sequence>
<gene>
    <name evidence="2" type="ORF">BXZ70DRAFT_546380</name>
</gene>
<feature type="region of interest" description="Disordered" evidence="1">
    <location>
        <begin position="498"/>
        <end position="518"/>
    </location>
</feature>
<evidence type="ECO:0000256" key="1">
    <source>
        <dbReference type="SAM" id="MobiDB-lite"/>
    </source>
</evidence>
<name>A0A8K0UFP5_9AGAR</name>
<feature type="compositionally biased region" description="Polar residues" evidence="1">
    <location>
        <begin position="23"/>
        <end position="32"/>
    </location>
</feature>
<proteinExistence type="predicted"/>
<dbReference type="EMBL" id="JAEVFJ010000042">
    <property type="protein sequence ID" value="KAH8086601.1"/>
    <property type="molecule type" value="Genomic_DNA"/>
</dbReference>
<feature type="compositionally biased region" description="Basic and acidic residues" evidence="1">
    <location>
        <begin position="305"/>
        <end position="321"/>
    </location>
</feature>
<evidence type="ECO:0000313" key="2">
    <source>
        <dbReference type="EMBL" id="KAH8086601.1"/>
    </source>
</evidence>
<feature type="compositionally biased region" description="Low complexity" evidence="1">
    <location>
        <begin position="33"/>
        <end position="49"/>
    </location>
</feature>
<organism evidence="2 3">
    <name type="scientific">Cristinia sonorae</name>
    <dbReference type="NCBI Taxonomy" id="1940300"/>
    <lineage>
        <taxon>Eukaryota</taxon>
        <taxon>Fungi</taxon>
        <taxon>Dikarya</taxon>
        <taxon>Basidiomycota</taxon>
        <taxon>Agaricomycotina</taxon>
        <taxon>Agaricomycetes</taxon>
        <taxon>Agaricomycetidae</taxon>
        <taxon>Agaricales</taxon>
        <taxon>Pleurotineae</taxon>
        <taxon>Stephanosporaceae</taxon>
        <taxon>Cristinia</taxon>
    </lineage>
</organism>
<feature type="compositionally biased region" description="Polar residues" evidence="1">
    <location>
        <begin position="96"/>
        <end position="118"/>
    </location>
</feature>
<evidence type="ECO:0000313" key="3">
    <source>
        <dbReference type="Proteomes" id="UP000813824"/>
    </source>
</evidence>
<protein>
    <submittedName>
        <fullName evidence="2">Uncharacterized protein</fullName>
    </submittedName>
</protein>
<keyword evidence="3" id="KW-1185">Reference proteome</keyword>
<feature type="region of interest" description="Disordered" evidence="1">
    <location>
        <begin position="156"/>
        <end position="191"/>
    </location>
</feature>
<feature type="compositionally biased region" description="Basic and acidic residues" evidence="1">
    <location>
        <begin position="498"/>
        <end position="508"/>
    </location>
</feature>
<dbReference type="AlphaFoldDB" id="A0A8K0UFP5"/>
<dbReference type="Proteomes" id="UP000813824">
    <property type="component" value="Unassembled WGS sequence"/>
</dbReference>
<reference evidence="2" key="1">
    <citation type="journal article" date="2021" name="New Phytol.">
        <title>Evolutionary innovations through gain and loss of genes in the ectomycorrhizal Boletales.</title>
        <authorList>
            <person name="Wu G."/>
            <person name="Miyauchi S."/>
            <person name="Morin E."/>
            <person name="Kuo A."/>
            <person name="Drula E."/>
            <person name="Varga T."/>
            <person name="Kohler A."/>
            <person name="Feng B."/>
            <person name="Cao Y."/>
            <person name="Lipzen A."/>
            <person name="Daum C."/>
            <person name="Hundley H."/>
            <person name="Pangilinan J."/>
            <person name="Johnson J."/>
            <person name="Barry K."/>
            <person name="LaButti K."/>
            <person name="Ng V."/>
            <person name="Ahrendt S."/>
            <person name="Min B."/>
            <person name="Choi I.G."/>
            <person name="Park H."/>
            <person name="Plett J.M."/>
            <person name="Magnuson J."/>
            <person name="Spatafora J.W."/>
            <person name="Nagy L.G."/>
            <person name="Henrissat B."/>
            <person name="Grigoriev I.V."/>
            <person name="Yang Z.L."/>
            <person name="Xu J."/>
            <person name="Martin F.M."/>
        </authorList>
    </citation>
    <scope>NUCLEOTIDE SEQUENCE</scope>
    <source>
        <strain evidence="2">KKN 215</strain>
    </source>
</reference>
<accession>A0A8K0UFP5</accession>
<feature type="region of interest" description="Disordered" evidence="1">
    <location>
        <begin position="296"/>
        <end position="356"/>
    </location>
</feature>